<feature type="transmembrane region" description="Helical" evidence="3">
    <location>
        <begin position="20"/>
        <end position="45"/>
    </location>
</feature>
<dbReference type="InterPro" id="IPR027417">
    <property type="entry name" value="P-loop_NTPase"/>
</dbReference>
<dbReference type="PANTHER" id="PTHR10695">
    <property type="entry name" value="DEPHOSPHO-COA KINASE-RELATED"/>
    <property type="match status" value="1"/>
</dbReference>
<evidence type="ECO:0000256" key="2">
    <source>
        <dbReference type="ARBA" id="ARBA00022840"/>
    </source>
</evidence>
<dbReference type="GO" id="GO:0015937">
    <property type="term" value="P:coenzyme A biosynthetic process"/>
    <property type="evidence" value="ECO:0007669"/>
    <property type="project" value="InterPro"/>
</dbReference>
<dbReference type="OrthoDB" id="247245at2759"/>
<dbReference type="GO" id="GO:0004140">
    <property type="term" value="F:dephospho-CoA kinase activity"/>
    <property type="evidence" value="ECO:0007669"/>
    <property type="project" value="InterPro"/>
</dbReference>
<keyword evidence="5" id="KW-1185">Reference proteome</keyword>
<dbReference type="NCBIfam" id="TIGR00152">
    <property type="entry name" value="dephospho-CoA kinase"/>
    <property type="match status" value="1"/>
</dbReference>
<dbReference type="InterPro" id="IPR001977">
    <property type="entry name" value="Depp_CoAkinase"/>
</dbReference>
<keyword evidence="2" id="KW-0067">ATP-binding</keyword>
<feature type="transmembrane region" description="Helical" evidence="3">
    <location>
        <begin position="84"/>
        <end position="107"/>
    </location>
</feature>
<dbReference type="Gene3D" id="3.40.50.300">
    <property type="entry name" value="P-loop containing nucleotide triphosphate hydrolases"/>
    <property type="match status" value="1"/>
</dbReference>
<dbReference type="GO" id="GO:0005524">
    <property type="term" value="F:ATP binding"/>
    <property type="evidence" value="ECO:0007669"/>
    <property type="project" value="UniProtKB-KW"/>
</dbReference>
<evidence type="ECO:0000256" key="1">
    <source>
        <dbReference type="ARBA" id="ARBA00022741"/>
    </source>
</evidence>
<organism evidence="4 5">
    <name type="scientific">Hondaea fermentalgiana</name>
    <dbReference type="NCBI Taxonomy" id="2315210"/>
    <lineage>
        <taxon>Eukaryota</taxon>
        <taxon>Sar</taxon>
        <taxon>Stramenopiles</taxon>
        <taxon>Bigyra</taxon>
        <taxon>Labyrinthulomycetes</taxon>
        <taxon>Thraustochytrida</taxon>
        <taxon>Thraustochytriidae</taxon>
        <taxon>Hondaea</taxon>
    </lineage>
</organism>
<dbReference type="Pfam" id="PF01121">
    <property type="entry name" value="CoaE"/>
    <property type="match status" value="1"/>
</dbReference>
<dbReference type="SUPFAM" id="SSF52540">
    <property type="entry name" value="P-loop containing nucleoside triphosphate hydrolases"/>
    <property type="match status" value="1"/>
</dbReference>
<keyword evidence="3" id="KW-0812">Transmembrane</keyword>
<keyword evidence="1" id="KW-0547">Nucleotide-binding</keyword>
<dbReference type="Proteomes" id="UP000241890">
    <property type="component" value="Unassembled WGS sequence"/>
</dbReference>
<keyword evidence="4" id="KW-0808">Transferase</keyword>
<gene>
    <name evidence="4" type="ORF">FCC1311_007652</name>
</gene>
<comment type="caution">
    <text evidence="4">The sequence shown here is derived from an EMBL/GenBank/DDBJ whole genome shotgun (WGS) entry which is preliminary data.</text>
</comment>
<evidence type="ECO:0000313" key="4">
    <source>
        <dbReference type="EMBL" id="GBG24546.1"/>
    </source>
</evidence>
<evidence type="ECO:0000313" key="5">
    <source>
        <dbReference type="Proteomes" id="UP000241890"/>
    </source>
</evidence>
<protein>
    <submittedName>
        <fullName evidence="4">Dephospho-CoA kinase</fullName>
    </submittedName>
</protein>
<name>A0A2R5G0I7_9STRA</name>
<dbReference type="PANTHER" id="PTHR10695:SF46">
    <property type="entry name" value="BIFUNCTIONAL COENZYME A SYNTHASE-RELATED"/>
    <property type="match status" value="1"/>
</dbReference>
<dbReference type="FunCoup" id="A0A2R5G0I7">
    <property type="interactions" value="202"/>
</dbReference>
<keyword evidence="3" id="KW-1133">Transmembrane helix</keyword>
<keyword evidence="3" id="KW-0472">Membrane</keyword>
<dbReference type="PROSITE" id="PS51219">
    <property type="entry name" value="DPCK"/>
    <property type="match status" value="1"/>
</dbReference>
<evidence type="ECO:0000256" key="3">
    <source>
        <dbReference type="SAM" id="Phobius"/>
    </source>
</evidence>
<sequence>MSSPPQHASTRRQRCSILSLLITFSLFIEIIIVVVIVVVITIIIIVVVVVVVVVVVIAIIIIIVVVFVIIVIIVVVVVVVVITIFVVIVIFAFFFLIFVVASFIVVNDVIVDVMIIVVVIIIIVAVAVALIVTGIACGKSTVTAELEKRGIPVVDCDKLSRKVVEPGHAVFDKIVKKHGEDILLPDKSGLDRQKLGDIVFKDAEKRRELTAMVGPAIFMEITKALLYNFAVGTSLVVIDAPTLYETEHLLYLVSEVIVVAASQETQVKRIKERDGLTEEQAMDRIKAQMPVEEKVKRADIVIRNDDSLESFQKQANEVIEQIEAKYKYSLFVLWSLPGIALIASIIVGAQFLRR</sequence>
<dbReference type="EMBL" id="BEYU01000006">
    <property type="protein sequence ID" value="GBG24546.1"/>
    <property type="molecule type" value="Genomic_DNA"/>
</dbReference>
<accession>A0A2R5G0I7</accession>
<reference evidence="4 5" key="1">
    <citation type="submission" date="2017-12" db="EMBL/GenBank/DDBJ databases">
        <title>Sequencing, de novo assembly and annotation of complete genome of a new Thraustochytrid species, strain FCC1311.</title>
        <authorList>
            <person name="Sedici K."/>
            <person name="Godart F."/>
            <person name="Aiese Cigliano R."/>
            <person name="Sanseverino W."/>
            <person name="Barakat M."/>
            <person name="Ortet P."/>
            <person name="Marechal E."/>
            <person name="Cagnac O."/>
            <person name="Amato A."/>
        </authorList>
    </citation>
    <scope>NUCLEOTIDE SEQUENCE [LARGE SCALE GENOMIC DNA]</scope>
</reference>
<dbReference type="AlphaFoldDB" id="A0A2R5G0I7"/>
<feature type="transmembrane region" description="Helical" evidence="3">
    <location>
        <begin position="113"/>
        <end position="138"/>
    </location>
</feature>
<dbReference type="CDD" id="cd02022">
    <property type="entry name" value="DPCK"/>
    <property type="match status" value="1"/>
</dbReference>
<proteinExistence type="inferred from homology"/>
<feature type="transmembrane region" description="Helical" evidence="3">
    <location>
        <begin position="51"/>
        <end position="77"/>
    </location>
</feature>
<keyword evidence="4" id="KW-0418">Kinase</keyword>
<dbReference type="HAMAP" id="MF_00376">
    <property type="entry name" value="Dephospho_CoA_kinase"/>
    <property type="match status" value="1"/>
</dbReference>
<dbReference type="InParanoid" id="A0A2R5G0I7"/>
<feature type="transmembrane region" description="Helical" evidence="3">
    <location>
        <begin position="331"/>
        <end position="352"/>
    </location>
</feature>